<sequence>YYFEAPTFVINPDSPIAPKLGSIFSRPGLDRLTAPLNQDNLLYIPESTINRSGPFPFAETVSKRLAVAFGIHSKVALLGETSIIYRFISNRDVTYRAEGLETIEFEPTDEFVRDAVTASQKVQKFLDASLAGRKKVYMVTGLKITTGFSLATAYSQAHGLGAAVSADLGSVGV</sequence>
<evidence type="ECO:0000313" key="2">
    <source>
        <dbReference type="Proteomes" id="UP001301958"/>
    </source>
</evidence>
<name>A0AAN6YKC6_9PEZI</name>
<evidence type="ECO:0000313" key="1">
    <source>
        <dbReference type="EMBL" id="KAK4220894.1"/>
    </source>
</evidence>
<comment type="caution">
    <text evidence="1">The sequence shown here is derived from an EMBL/GenBank/DDBJ whole genome shotgun (WGS) entry which is preliminary data.</text>
</comment>
<gene>
    <name evidence="1" type="ORF">QBC38DRAFT_350942</name>
</gene>
<keyword evidence="2" id="KW-1185">Reference proteome</keyword>
<accession>A0AAN6YKC6</accession>
<dbReference type="AlphaFoldDB" id="A0AAN6YKC6"/>
<reference evidence="1" key="1">
    <citation type="journal article" date="2023" name="Mol. Phylogenet. Evol.">
        <title>Genome-scale phylogeny and comparative genomics of the fungal order Sordariales.</title>
        <authorList>
            <person name="Hensen N."/>
            <person name="Bonometti L."/>
            <person name="Westerberg I."/>
            <person name="Brannstrom I.O."/>
            <person name="Guillou S."/>
            <person name="Cros-Aarteil S."/>
            <person name="Calhoun S."/>
            <person name="Haridas S."/>
            <person name="Kuo A."/>
            <person name="Mondo S."/>
            <person name="Pangilinan J."/>
            <person name="Riley R."/>
            <person name="LaButti K."/>
            <person name="Andreopoulos B."/>
            <person name="Lipzen A."/>
            <person name="Chen C."/>
            <person name="Yan M."/>
            <person name="Daum C."/>
            <person name="Ng V."/>
            <person name="Clum A."/>
            <person name="Steindorff A."/>
            <person name="Ohm R.A."/>
            <person name="Martin F."/>
            <person name="Silar P."/>
            <person name="Natvig D.O."/>
            <person name="Lalanne C."/>
            <person name="Gautier V."/>
            <person name="Ament-Velasquez S.L."/>
            <person name="Kruys A."/>
            <person name="Hutchinson M.I."/>
            <person name="Powell A.J."/>
            <person name="Barry K."/>
            <person name="Miller A.N."/>
            <person name="Grigoriev I.V."/>
            <person name="Debuchy R."/>
            <person name="Gladieux P."/>
            <person name="Hiltunen Thoren M."/>
            <person name="Johannesson H."/>
        </authorList>
    </citation>
    <scope>NUCLEOTIDE SEQUENCE</scope>
    <source>
        <strain evidence="1">CBS 990.96</strain>
    </source>
</reference>
<reference evidence="1" key="2">
    <citation type="submission" date="2023-05" db="EMBL/GenBank/DDBJ databases">
        <authorList>
            <consortium name="Lawrence Berkeley National Laboratory"/>
            <person name="Steindorff A."/>
            <person name="Hensen N."/>
            <person name="Bonometti L."/>
            <person name="Westerberg I."/>
            <person name="Brannstrom I.O."/>
            <person name="Guillou S."/>
            <person name="Cros-Aarteil S."/>
            <person name="Calhoun S."/>
            <person name="Haridas S."/>
            <person name="Kuo A."/>
            <person name="Mondo S."/>
            <person name="Pangilinan J."/>
            <person name="Riley R."/>
            <person name="Labutti K."/>
            <person name="Andreopoulos B."/>
            <person name="Lipzen A."/>
            <person name="Chen C."/>
            <person name="Yanf M."/>
            <person name="Daum C."/>
            <person name="Ng V."/>
            <person name="Clum A."/>
            <person name="Ohm R."/>
            <person name="Martin F."/>
            <person name="Silar P."/>
            <person name="Natvig D."/>
            <person name="Lalanne C."/>
            <person name="Gautier V."/>
            <person name="Ament-Velasquez S.L."/>
            <person name="Kruys A."/>
            <person name="Hutchinson M.I."/>
            <person name="Powell A.J."/>
            <person name="Barry K."/>
            <person name="Miller A.N."/>
            <person name="Grigoriev I.V."/>
            <person name="Debuchy R."/>
            <person name="Gladieux P."/>
            <person name="Thoren M.H."/>
            <person name="Johannesson H."/>
        </authorList>
    </citation>
    <scope>NUCLEOTIDE SEQUENCE</scope>
    <source>
        <strain evidence="1">CBS 990.96</strain>
    </source>
</reference>
<protein>
    <submittedName>
        <fullName evidence="1">Uncharacterized protein</fullName>
    </submittedName>
</protein>
<feature type="non-terminal residue" evidence="1">
    <location>
        <position position="1"/>
    </location>
</feature>
<proteinExistence type="predicted"/>
<feature type="non-terminal residue" evidence="1">
    <location>
        <position position="173"/>
    </location>
</feature>
<organism evidence="1 2">
    <name type="scientific">Podospora fimiseda</name>
    <dbReference type="NCBI Taxonomy" id="252190"/>
    <lineage>
        <taxon>Eukaryota</taxon>
        <taxon>Fungi</taxon>
        <taxon>Dikarya</taxon>
        <taxon>Ascomycota</taxon>
        <taxon>Pezizomycotina</taxon>
        <taxon>Sordariomycetes</taxon>
        <taxon>Sordariomycetidae</taxon>
        <taxon>Sordariales</taxon>
        <taxon>Podosporaceae</taxon>
        <taxon>Podospora</taxon>
    </lineage>
</organism>
<dbReference type="Proteomes" id="UP001301958">
    <property type="component" value="Unassembled WGS sequence"/>
</dbReference>
<dbReference type="EMBL" id="MU865619">
    <property type="protein sequence ID" value="KAK4220894.1"/>
    <property type="molecule type" value="Genomic_DNA"/>
</dbReference>